<evidence type="ECO:0000313" key="2">
    <source>
        <dbReference type="EMBL" id="VVC34955.1"/>
    </source>
</evidence>
<organism evidence="2 3">
    <name type="scientific">Cinara cedri</name>
    <dbReference type="NCBI Taxonomy" id="506608"/>
    <lineage>
        <taxon>Eukaryota</taxon>
        <taxon>Metazoa</taxon>
        <taxon>Ecdysozoa</taxon>
        <taxon>Arthropoda</taxon>
        <taxon>Hexapoda</taxon>
        <taxon>Insecta</taxon>
        <taxon>Pterygota</taxon>
        <taxon>Neoptera</taxon>
        <taxon>Paraneoptera</taxon>
        <taxon>Hemiptera</taxon>
        <taxon>Sternorrhyncha</taxon>
        <taxon>Aphidomorpha</taxon>
        <taxon>Aphidoidea</taxon>
        <taxon>Aphididae</taxon>
        <taxon>Lachninae</taxon>
        <taxon>Cinara</taxon>
    </lineage>
</organism>
<dbReference type="EMBL" id="CABPRJ010001030">
    <property type="protein sequence ID" value="VVC34955.1"/>
    <property type="molecule type" value="Genomic_DNA"/>
</dbReference>
<proteinExistence type="predicted"/>
<accession>A0A5E4MX02</accession>
<feature type="compositionally biased region" description="Polar residues" evidence="1">
    <location>
        <begin position="218"/>
        <end position="229"/>
    </location>
</feature>
<dbReference type="AlphaFoldDB" id="A0A5E4MX02"/>
<feature type="region of interest" description="Disordered" evidence="1">
    <location>
        <begin position="183"/>
        <end position="310"/>
    </location>
</feature>
<name>A0A5E4MX02_9HEMI</name>
<evidence type="ECO:0000256" key="1">
    <source>
        <dbReference type="SAM" id="MobiDB-lite"/>
    </source>
</evidence>
<protein>
    <submittedName>
        <fullName evidence="2">Uncharacterized protein</fullName>
    </submittedName>
</protein>
<feature type="compositionally biased region" description="Low complexity" evidence="1">
    <location>
        <begin position="250"/>
        <end position="261"/>
    </location>
</feature>
<dbReference type="OrthoDB" id="6628984at2759"/>
<evidence type="ECO:0000313" key="3">
    <source>
        <dbReference type="Proteomes" id="UP000325440"/>
    </source>
</evidence>
<gene>
    <name evidence="2" type="ORF">CINCED_3A016374</name>
</gene>
<feature type="region of interest" description="Disordered" evidence="1">
    <location>
        <begin position="89"/>
        <end position="127"/>
    </location>
</feature>
<reference evidence="2 3" key="1">
    <citation type="submission" date="2019-08" db="EMBL/GenBank/DDBJ databases">
        <authorList>
            <person name="Alioto T."/>
            <person name="Alioto T."/>
            <person name="Gomez Garrido J."/>
        </authorList>
    </citation>
    <scope>NUCLEOTIDE SEQUENCE [LARGE SCALE GENOMIC DNA]</scope>
</reference>
<feature type="compositionally biased region" description="Basic residues" evidence="1">
    <location>
        <begin position="201"/>
        <end position="210"/>
    </location>
</feature>
<keyword evidence="3" id="KW-1185">Reference proteome</keyword>
<dbReference type="Proteomes" id="UP000325440">
    <property type="component" value="Unassembled WGS sequence"/>
</dbReference>
<sequence length="310" mass="35097">MLHVTITRISIQIICPHHYDLRPALQCGQYYLFDIMLGNSQSSRFFGQPVTLEVPVNKINKLQQSIQNNPAIVKEIIDAAANNPYAFNPSMSKSHHHHHQSSGIPGLSYHDGMTVYDPSPKKTPLPQKTMINGEEYFLTTRAGLLWDKGLNLVRNAALQVGGTLGLNNGISRNAPNLEDHLEYQNEGHEPSGSEEEEKIKPTKRKSKNKNKHEDESIQQESNEPEGSQENTEEEKTPKTKKKHREDESIQQEGNEGEGSQENTEEQKPPKTKKKHREDESIQQEGNEGEGSKENTEENITPKTKKKHTRK</sequence>